<dbReference type="Pfam" id="PF01094">
    <property type="entry name" value="ANF_receptor"/>
    <property type="match status" value="1"/>
</dbReference>
<keyword evidence="2" id="KW-0812">Transmembrane</keyword>
<dbReference type="AlphaFoldDB" id="A0AAE1U679"/>
<evidence type="ECO:0000256" key="1">
    <source>
        <dbReference type="ARBA" id="ARBA00004370"/>
    </source>
</evidence>
<proteinExistence type="predicted"/>
<evidence type="ECO:0000256" key="5">
    <source>
        <dbReference type="ARBA" id="ARBA00023180"/>
    </source>
</evidence>
<protein>
    <recommendedName>
        <fullName evidence="6">Receptor ligand binding region domain-containing protein</fullName>
    </recommendedName>
</protein>
<comment type="caution">
    <text evidence="7">The sequence shown here is derived from an EMBL/GenBank/DDBJ whole genome shotgun (WGS) entry which is preliminary data.</text>
</comment>
<dbReference type="InterPro" id="IPR050726">
    <property type="entry name" value="mGluR"/>
</dbReference>
<evidence type="ECO:0000256" key="2">
    <source>
        <dbReference type="ARBA" id="ARBA00022692"/>
    </source>
</evidence>
<evidence type="ECO:0000313" key="7">
    <source>
        <dbReference type="EMBL" id="KAK4311537.1"/>
    </source>
</evidence>
<gene>
    <name evidence="7" type="ORF">Pmani_016953</name>
</gene>
<name>A0AAE1U679_9EUCA</name>
<keyword evidence="8" id="KW-1185">Reference proteome</keyword>
<dbReference type="SUPFAM" id="SSF53822">
    <property type="entry name" value="Periplasmic binding protein-like I"/>
    <property type="match status" value="1"/>
</dbReference>
<reference evidence="7" key="1">
    <citation type="submission" date="2023-11" db="EMBL/GenBank/DDBJ databases">
        <title>Genome assemblies of two species of porcelain crab, Petrolisthes cinctipes and Petrolisthes manimaculis (Anomura: Porcellanidae).</title>
        <authorList>
            <person name="Angst P."/>
        </authorList>
    </citation>
    <scope>NUCLEOTIDE SEQUENCE</scope>
    <source>
        <strain evidence="7">PB745_02</strain>
        <tissue evidence="7">Gill</tissue>
    </source>
</reference>
<dbReference type="PANTHER" id="PTHR24060">
    <property type="entry name" value="METABOTROPIC GLUTAMATE RECEPTOR"/>
    <property type="match status" value="1"/>
</dbReference>
<feature type="domain" description="Receptor ligand binding region" evidence="6">
    <location>
        <begin position="6"/>
        <end position="59"/>
    </location>
</feature>
<comment type="subcellular location">
    <subcellularLocation>
        <location evidence="1">Membrane</location>
    </subcellularLocation>
</comment>
<dbReference type="Gene3D" id="3.40.50.2300">
    <property type="match status" value="1"/>
</dbReference>
<dbReference type="EMBL" id="JAWZYT010001504">
    <property type="protein sequence ID" value="KAK4311537.1"/>
    <property type="molecule type" value="Genomic_DNA"/>
</dbReference>
<dbReference type="Proteomes" id="UP001292094">
    <property type="component" value="Unassembled WGS sequence"/>
</dbReference>
<sequence length="156" mass="17724">MHRDICRGERGLCHNMSPIDGEHLLSYLRKVVFFGLSGDKFKFDHQGDGPARYNIIHFKQHSRGAWAWITVGQYLEGELTLNMSGSSSVQTWKSFATIKCVFPPLPHGSGQEIRRGGIVLLALLQLFHVSDRKPRGRDPVFDLRLGYLAFIRPPHL</sequence>
<accession>A0AAE1U679</accession>
<dbReference type="InterPro" id="IPR028082">
    <property type="entry name" value="Peripla_BP_I"/>
</dbReference>
<evidence type="ECO:0000256" key="4">
    <source>
        <dbReference type="ARBA" id="ARBA00023136"/>
    </source>
</evidence>
<keyword evidence="5" id="KW-0325">Glycoprotein</keyword>
<keyword evidence="4" id="KW-0472">Membrane</keyword>
<evidence type="ECO:0000256" key="3">
    <source>
        <dbReference type="ARBA" id="ARBA00022989"/>
    </source>
</evidence>
<evidence type="ECO:0000259" key="6">
    <source>
        <dbReference type="Pfam" id="PF01094"/>
    </source>
</evidence>
<evidence type="ECO:0000313" key="8">
    <source>
        <dbReference type="Proteomes" id="UP001292094"/>
    </source>
</evidence>
<organism evidence="7 8">
    <name type="scientific">Petrolisthes manimaculis</name>
    <dbReference type="NCBI Taxonomy" id="1843537"/>
    <lineage>
        <taxon>Eukaryota</taxon>
        <taxon>Metazoa</taxon>
        <taxon>Ecdysozoa</taxon>
        <taxon>Arthropoda</taxon>
        <taxon>Crustacea</taxon>
        <taxon>Multicrustacea</taxon>
        <taxon>Malacostraca</taxon>
        <taxon>Eumalacostraca</taxon>
        <taxon>Eucarida</taxon>
        <taxon>Decapoda</taxon>
        <taxon>Pleocyemata</taxon>
        <taxon>Anomura</taxon>
        <taxon>Galatheoidea</taxon>
        <taxon>Porcellanidae</taxon>
        <taxon>Petrolisthes</taxon>
    </lineage>
</organism>
<dbReference type="GO" id="GO:0016020">
    <property type="term" value="C:membrane"/>
    <property type="evidence" value="ECO:0007669"/>
    <property type="project" value="UniProtKB-SubCell"/>
</dbReference>
<dbReference type="InterPro" id="IPR001828">
    <property type="entry name" value="ANF_lig-bd_rcpt"/>
</dbReference>
<keyword evidence="3" id="KW-1133">Transmembrane helix</keyword>